<comment type="caution">
    <text evidence="12">The sequence shown here is derived from an EMBL/GenBank/DDBJ whole genome shotgun (WGS) entry which is preliminary data.</text>
</comment>
<feature type="domain" description="Endonuclease/exonuclease/phosphatase" evidence="11">
    <location>
        <begin position="95"/>
        <end position="353"/>
    </location>
</feature>
<dbReference type="RefSeq" id="XP_030998189.1">
    <property type="nucleotide sequence ID" value="XM_031138109.1"/>
</dbReference>
<evidence type="ECO:0000256" key="4">
    <source>
        <dbReference type="ARBA" id="ARBA00022722"/>
    </source>
</evidence>
<keyword evidence="13" id="KW-1185">Reference proteome</keyword>
<gene>
    <name evidence="12" type="ORF">E0L32_003772</name>
</gene>
<reference evidence="12 13" key="1">
    <citation type="submission" date="2019-06" db="EMBL/GenBank/DDBJ databases">
        <title>Draft genome sequence of the filamentous fungus Phialemoniopsis curvata isolated from diesel fuel.</title>
        <authorList>
            <person name="Varaljay V.A."/>
            <person name="Lyon W.J."/>
            <person name="Crouch A.L."/>
            <person name="Drake C.E."/>
            <person name="Hollomon J.M."/>
            <person name="Nadeau L.J."/>
            <person name="Nunn H.S."/>
            <person name="Stevenson B.S."/>
            <person name="Bojanowski C.L."/>
            <person name="Crookes-Goodson W.J."/>
        </authorList>
    </citation>
    <scope>NUCLEOTIDE SEQUENCE [LARGE SCALE GENOMIC DNA]</scope>
    <source>
        <strain evidence="12 13">D216</strain>
    </source>
</reference>
<evidence type="ECO:0000256" key="9">
    <source>
        <dbReference type="ARBA" id="ARBA00023204"/>
    </source>
</evidence>
<comment type="cofactor">
    <cofactor evidence="2">
        <name>Mg(2+)</name>
        <dbReference type="ChEBI" id="CHEBI:18420"/>
    </cofactor>
</comment>
<dbReference type="OrthoDB" id="9975959at2759"/>
<dbReference type="EMBL" id="SKBQ01000017">
    <property type="protein sequence ID" value="TPX16478.1"/>
    <property type="molecule type" value="Genomic_DNA"/>
</dbReference>
<keyword evidence="6" id="KW-0227">DNA damage</keyword>
<dbReference type="InterPro" id="IPR051547">
    <property type="entry name" value="TDP2-like"/>
</dbReference>
<dbReference type="GO" id="GO:0004518">
    <property type="term" value="F:nuclease activity"/>
    <property type="evidence" value="ECO:0007669"/>
    <property type="project" value="UniProtKB-KW"/>
</dbReference>
<proteinExistence type="predicted"/>
<evidence type="ECO:0000256" key="10">
    <source>
        <dbReference type="ARBA" id="ARBA00023242"/>
    </source>
</evidence>
<evidence type="ECO:0000313" key="12">
    <source>
        <dbReference type="EMBL" id="TPX16478.1"/>
    </source>
</evidence>
<keyword evidence="5" id="KW-0479">Metal-binding</keyword>
<comment type="cofactor">
    <cofactor evidence="1">
        <name>Mn(2+)</name>
        <dbReference type="ChEBI" id="CHEBI:29035"/>
    </cofactor>
</comment>
<accession>A0A507BIJ0</accession>
<evidence type="ECO:0000256" key="3">
    <source>
        <dbReference type="ARBA" id="ARBA00004322"/>
    </source>
</evidence>
<dbReference type="Pfam" id="PF03372">
    <property type="entry name" value="Exo_endo_phos"/>
    <property type="match status" value="1"/>
</dbReference>
<dbReference type="Proteomes" id="UP000319257">
    <property type="component" value="Unassembled WGS sequence"/>
</dbReference>
<name>A0A507BIJ0_9PEZI</name>
<evidence type="ECO:0000256" key="7">
    <source>
        <dbReference type="ARBA" id="ARBA00022801"/>
    </source>
</evidence>
<sequence length="371" mass="40654">MPLSAHASRLLGTLAHAYKPLRSGRNNMEALVGQAMKDTAELRKTSVPWKDDEPHRQCCHAFHPASSSWLPRTPSPAGEDPAGDLGEIDRIALYSWNVDFMLPFASARMGPALAHLGSLVRSGPAGAATVVFLQECTPSDLATIAATPWVRERFHLTDVDATNWATGHYGTVTLVDSRLPVAAAFRVHYSQTRMDRDALFVDVSLGQGATVRLCNTHLESLALDPPFRPAQMQTVARYLRGEDGGKVHAALAAGDFNAIQPFDRTLHADNGLRDAYLELGGREDAEEGYTWGQQAATKLREQFGCSRMDKVYLCGAAEVVRFERFGADVLADGEEERRQIVALGFEKAWVTDHLGVMAEVKILEGENESRL</sequence>
<keyword evidence="8" id="KW-0460">Magnesium</keyword>
<evidence type="ECO:0000256" key="6">
    <source>
        <dbReference type="ARBA" id="ARBA00022763"/>
    </source>
</evidence>
<dbReference type="PANTHER" id="PTHR15822">
    <property type="entry name" value="TRAF AND TNF RECEPTOR-ASSOCIATED PROTEIN"/>
    <property type="match status" value="1"/>
</dbReference>
<evidence type="ECO:0000256" key="8">
    <source>
        <dbReference type="ARBA" id="ARBA00022842"/>
    </source>
</evidence>
<dbReference type="GO" id="GO:0046872">
    <property type="term" value="F:metal ion binding"/>
    <property type="evidence" value="ECO:0007669"/>
    <property type="project" value="UniProtKB-KW"/>
</dbReference>
<dbReference type="InParanoid" id="A0A507BIJ0"/>
<dbReference type="GO" id="GO:0003697">
    <property type="term" value="F:single-stranded DNA binding"/>
    <property type="evidence" value="ECO:0007669"/>
    <property type="project" value="TreeGrafter"/>
</dbReference>
<dbReference type="GeneID" id="41971219"/>
<dbReference type="GO" id="GO:0070260">
    <property type="term" value="F:5'-tyrosyl-DNA phosphodiesterase activity"/>
    <property type="evidence" value="ECO:0007669"/>
    <property type="project" value="TreeGrafter"/>
</dbReference>
<keyword evidence="7" id="KW-0378">Hydrolase</keyword>
<dbReference type="STRING" id="1093900.A0A507BIJ0"/>
<dbReference type="GO" id="GO:0006302">
    <property type="term" value="P:double-strand break repair"/>
    <property type="evidence" value="ECO:0007669"/>
    <property type="project" value="TreeGrafter"/>
</dbReference>
<dbReference type="PANTHER" id="PTHR15822:SF4">
    <property type="entry name" value="TYROSYL-DNA PHOSPHODIESTERASE 2"/>
    <property type="match status" value="1"/>
</dbReference>
<dbReference type="CDD" id="cd09080">
    <property type="entry name" value="TDP2"/>
    <property type="match status" value="1"/>
</dbReference>
<keyword evidence="10" id="KW-0539">Nucleus</keyword>
<evidence type="ECO:0000313" key="13">
    <source>
        <dbReference type="Proteomes" id="UP000319257"/>
    </source>
</evidence>
<organism evidence="12 13">
    <name type="scientific">Thyridium curvatum</name>
    <dbReference type="NCBI Taxonomy" id="1093900"/>
    <lineage>
        <taxon>Eukaryota</taxon>
        <taxon>Fungi</taxon>
        <taxon>Dikarya</taxon>
        <taxon>Ascomycota</taxon>
        <taxon>Pezizomycotina</taxon>
        <taxon>Sordariomycetes</taxon>
        <taxon>Sordariomycetidae</taxon>
        <taxon>Thyridiales</taxon>
        <taxon>Thyridiaceae</taxon>
        <taxon>Thyridium</taxon>
    </lineage>
</organism>
<dbReference type="AlphaFoldDB" id="A0A507BIJ0"/>
<protein>
    <recommendedName>
        <fullName evidence="11">Endonuclease/exonuclease/phosphatase domain-containing protein</fullName>
    </recommendedName>
</protein>
<evidence type="ECO:0000256" key="1">
    <source>
        <dbReference type="ARBA" id="ARBA00001936"/>
    </source>
</evidence>
<dbReference type="Gene3D" id="3.60.10.10">
    <property type="entry name" value="Endonuclease/exonuclease/phosphatase"/>
    <property type="match status" value="1"/>
</dbReference>
<dbReference type="GO" id="GO:0005737">
    <property type="term" value="C:cytoplasm"/>
    <property type="evidence" value="ECO:0007669"/>
    <property type="project" value="TreeGrafter"/>
</dbReference>
<evidence type="ECO:0000256" key="5">
    <source>
        <dbReference type="ARBA" id="ARBA00022723"/>
    </source>
</evidence>
<dbReference type="InterPro" id="IPR005135">
    <property type="entry name" value="Endo/exonuclease/phosphatase"/>
</dbReference>
<keyword evidence="4" id="KW-0540">Nuclease</keyword>
<keyword evidence="9" id="KW-0234">DNA repair</keyword>
<dbReference type="SUPFAM" id="SSF56219">
    <property type="entry name" value="DNase I-like"/>
    <property type="match status" value="1"/>
</dbReference>
<evidence type="ECO:0000256" key="2">
    <source>
        <dbReference type="ARBA" id="ARBA00001946"/>
    </source>
</evidence>
<comment type="subcellular location">
    <subcellularLocation>
        <location evidence="3">Nucleus</location>
        <location evidence="3">PML body</location>
    </subcellularLocation>
</comment>
<evidence type="ECO:0000259" key="11">
    <source>
        <dbReference type="Pfam" id="PF03372"/>
    </source>
</evidence>
<dbReference type="InterPro" id="IPR036691">
    <property type="entry name" value="Endo/exonu/phosph_ase_sf"/>
</dbReference>